<keyword evidence="1" id="KW-0805">Transcription regulation</keyword>
<dbReference type="SMART" id="SM00342">
    <property type="entry name" value="HTH_ARAC"/>
    <property type="match status" value="2"/>
</dbReference>
<gene>
    <name evidence="5" type="ORF">SCLAV_0402</name>
</gene>
<evidence type="ECO:0000256" key="3">
    <source>
        <dbReference type="ARBA" id="ARBA00023163"/>
    </source>
</evidence>
<dbReference type="OrthoDB" id="2039152at2"/>
<dbReference type="PANTHER" id="PTHR11019:SF199">
    <property type="entry name" value="HTH-TYPE TRANSCRIPTIONAL REGULATOR NIMR"/>
    <property type="match status" value="1"/>
</dbReference>
<name>B5GU05_STRCL</name>
<dbReference type="GO" id="GO:0003700">
    <property type="term" value="F:DNA-binding transcription factor activity"/>
    <property type="evidence" value="ECO:0007669"/>
    <property type="project" value="InterPro"/>
</dbReference>
<dbReference type="Pfam" id="PF02311">
    <property type="entry name" value="AraC_binding"/>
    <property type="match status" value="1"/>
</dbReference>
<dbReference type="InterPro" id="IPR018062">
    <property type="entry name" value="HTH_AraC-typ_CS"/>
</dbReference>
<dbReference type="Pfam" id="PF12833">
    <property type="entry name" value="HTH_18"/>
    <property type="match status" value="2"/>
</dbReference>
<keyword evidence="3" id="KW-0804">Transcription</keyword>
<dbReference type="AlphaFoldDB" id="B5GU05"/>
<dbReference type="Gene3D" id="1.10.10.60">
    <property type="entry name" value="Homeodomain-like"/>
    <property type="match status" value="3"/>
</dbReference>
<evidence type="ECO:0000256" key="1">
    <source>
        <dbReference type="ARBA" id="ARBA00023015"/>
    </source>
</evidence>
<dbReference type="EMBL" id="CM000913">
    <property type="protein sequence ID" value="EFG05478.1"/>
    <property type="molecule type" value="Genomic_DNA"/>
</dbReference>
<evidence type="ECO:0000256" key="2">
    <source>
        <dbReference type="ARBA" id="ARBA00023125"/>
    </source>
</evidence>
<reference evidence="5 6" key="1">
    <citation type="journal article" date="2010" name="Genome Biol. Evol.">
        <title>The sequence of a 1.8-mb bacterial linear plasmid reveals a rich evolutionary reservoir of secondary metabolic pathways.</title>
        <authorList>
            <person name="Medema M.H."/>
            <person name="Trefzer A."/>
            <person name="Kovalchuk A."/>
            <person name="van den Berg M."/>
            <person name="Mueller U."/>
            <person name="Heijne W."/>
            <person name="Wu L."/>
            <person name="Alam M.T."/>
            <person name="Ronning C.M."/>
            <person name="Nierman W.C."/>
            <person name="Bovenberg R.A.L."/>
            <person name="Breitling R."/>
            <person name="Takano E."/>
        </authorList>
    </citation>
    <scope>NUCLEOTIDE SEQUENCE [LARGE SCALE GENOMIC DNA]</scope>
    <source>
        <strain evidence="6">ATCC 27064 / DSM 738 / JCM 4710 / NBRC 13307 / NCIMB 12785 / NRRL 3585 / VKM Ac-602</strain>
    </source>
</reference>
<dbReference type="PROSITE" id="PS01124">
    <property type="entry name" value="HTH_ARAC_FAMILY_2"/>
    <property type="match status" value="2"/>
</dbReference>
<protein>
    <submittedName>
        <fullName evidence="5">Putative AraC family transcriptional regulator</fullName>
    </submittedName>
</protein>
<dbReference type="STRING" id="1901.BB341_25795"/>
<evidence type="ECO:0000256" key="4">
    <source>
        <dbReference type="SAM" id="MobiDB-lite"/>
    </source>
</evidence>
<dbReference type="InterPro" id="IPR003313">
    <property type="entry name" value="AraC-bd"/>
</dbReference>
<dbReference type="InterPro" id="IPR011051">
    <property type="entry name" value="RmlC_Cupin_sf"/>
</dbReference>
<dbReference type="SUPFAM" id="SSF51182">
    <property type="entry name" value="RmlC-like cupins"/>
    <property type="match status" value="1"/>
</dbReference>
<dbReference type="KEGG" id="sclf:BB341_25795"/>
<dbReference type="RefSeq" id="WP_003955307.1">
    <property type="nucleotide sequence ID" value="NZ_CM000913.1"/>
</dbReference>
<feature type="region of interest" description="Disordered" evidence="4">
    <location>
        <begin position="213"/>
        <end position="234"/>
    </location>
</feature>
<dbReference type="GeneID" id="93732900"/>
<dbReference type="GO" id="GO:0043565">
    <property type="term" value="F:sequence-specific DNA binding"/>
    <property type="evidence" value="ECO:0007669"/>
    <property type="project" value="InterPro"/>
</dbReference>
<organism evidence="5 6">
    <name type="scientific">Streptomyces clavuligerus</name>
    <dbReference type="NCBI Taxonomy" id="1901"/>
    <lineage>
        <taxon>Bacteria</taxon>
        <taxon>Bacillati</taxon>
        <taxon>Actinomycetota</taxon>
        <taxon>Actinomycetes</taxon>
        <taxon>Kitasatosporales</taxon>
        <taxon>Streptomycetaceae</taxon>
        <taxon>Streptomyces</taxon>
    </lineage>
</organism>
<dbReference type="InterPro" id="IPR009057">
    <property type="entry name" value="Homeodomain-like_sf"/>
</dbReference>
<dbReference type="InterPro" id="IPR018060">
    <property type="entry name" value="HTH_AraC"/>
</dbReference>
<dbReference type="Proteomes" id="UP000002357">
    <property type="component" value="Chromosome"/>
</dbReference>
<evidence type="ECO:0000313" key="6">
    <source>
        <dbReference type="Proteomes" id="UP000002357"/>
    </source>
</evidence>
<dbReference type="PROSITE" id="PS00041">
    <property type="entry name" value="HTH_ARAC_FAMILY_1"/>
    <property type="match status" value="2"/>
</dbReference>
<proteinExistence type="predicted"/>
<keyword evidence="2" id="KW-0238">DNA-binding</keyword>
<dbReference type="eggNOG" id="COG4977">
    <property type="taxonomic scope" value="Bacteria"/>
</dbReference>
<dbReference type="SUPFAM" id="SSF46689">
    <property type="entry name" value="Homeodomain-like"/>
    <property type="match status" value="2"/>
</dbReference>
<accession>B5GU05</accession>
<dbReference type="PANTHER" id="PTHR11019">
    <property type="entry name" value="HTH-TYPE TRANSCRIPTIONAL REGULATOR NIMR"/>
    <property type="match status" value="1"/>
</dbReference>
<sequence>MRTGTARVRTASEQHRLTAGQGLWVPAGLPYEIDVEAGSVAVPIFPAARSRPTAIDRPLRVDFPDSWSDWLIHQFARSLGHLRGAADDSGLLDLVADARPADPADGHRGPLPTPPLPVSPEALTVARTLLQNPSHSAGVDELARSVSVGVRTFQQQFLRETGLPFTRWRTAARVAAAASYLGLGHDIGWTGRQVGFATPAGFTKAFRAYTGVTPSTYKEQRRDGPTGTRPRPSPLEAQLDARAHSGADGWASGGPPPIPASRTWNRINDFHVLVWACRGTAQLVVGGRRRRLRQGDVAWLPAGVRNSVTLPRGALLLPLGSRPGPSATLPGEVLVQSFPPQAEDGLLHTAVANYSFVRPEGHDPNGITRRFLELSSAAALPTAADGPSASAVSRIIEELRRAPASPRTLVQWATALAVDARALGHDFLDATGQTYPQWRAQLRMTLARQYLEEGMTVTRAARTLGYADASALSRVFTRAHGMPPSAYRRNGWQHTGEELILR</sequence>
<keyword evidence="6" id="KW-1185">Reference proteome</keyword>
<dbReference type="eggNOG" id="COG2207">
    <property type="taxonomic scope" value="Bacteria"/>
</dbReference>
<evidence type="ECO:0000313" key="5">
    <source>
        <dbReference type="EMBL" id="EFG05478.1"/>
    </source>
</evidence>